<reference evidence="5" key="1">
    <citation type="submission" date="2016-05" db="EMBL/GenBank/DDBJ databases">
        <title>Comparative genomics of biotechnologically important yeasts.</title>
        <authorList>
            <consortium name="DOE Joint Genome Institute"/>
            <person name="Riley R."/>
            <person name="Haridas S."/>
            <person name="Wolfe K.H."/>
            <person name="Lopes M.R."/>
            <person name="Hittinger C.T."/>
            <person name="Goker M."/>
            <person name="Salamov A."/>
            <person name="Wisecaver J."/>
            <person name="Long T.M."/>
            <person name="Aerts A.L."/>
            <person name="Barry K."/>
            <person name="Choi C."/>
            <person name="Clum A."/>
            <person name="Coughlan A.Y."/>
            <person name="Deshpande S."/>
            <person name="Douglass A.P."/>
            <person name="Hanson S.J."/>
            <person name="Klenk H.-P."/>
            <person name="Labutti K."/>
            <person name="Lapidus A."/>
            <person name="Lindquist E."/>
            <person name="Lipzen A."/>
            <person name="Meier-Kolthoff J.P."/>
            <person name="Ohm R.A."/>
            <person name="Otillar R.P."/>
            <person name="Pangilinan J."/>
            <person name="Peng Y."/>
            <person name="Rokas A."/>
            <person name="Rosa C.A."/>
            <person name="Scheuner C."/>
            <person name="Sibirny A.A."/>
            <person name="Slot J.C."/>
            <person name="Stielow J.B."/>
            <person name="Sun H."/>
            <person name="Kurtzman C.P."/>
            <person name="Blackwell M."/>
            <person name="Grigoriev I.V."/>
            <person name="Jeffries T.W."/>
        </authorList>
    </citation>
    <scope>NUCLEOTIDE SEQUENCE [LARGE SCALE GENOMIC DNA]</scope>
    <source>
        <strain evidence="5">NRRL Y-17324</strain>
    </source>
</reference>
<dbReference type="PANTHER" id="PTHR46535:SF1">
    <property type="entry name" value="NEDD4-BINDING PROTEIN 2"/>
    <property type="match status" value="1"/>
</dbReference>
<dbReference type="RefSeq" id="XP_020066564.1">
    <property type="nucleotide sequence ID" value="XM_020209023.1"/>
</dbReference>
<name>A0A1E4SPV5_9ASCO</name>
<protein>
    <recommendedName>
        <fullName evidence="6">CUE domain-containing protein</fullName>
    </recommendedName>
</protein>
<dbReference type="InterPro" id="IPR003892">
    <property type="entry name" value="CUE"/>
</dbReference>
<feature type="domain" description="CUE" evidence="3">
    <location>
        <begin position="138"/>
        <end position="181"/>
    </location>
</feature>
<dbReference type="InterPro" id="IPR052772">
    <property type="entry name" value="Endo/PolyKinase_Domain-Protein"/>
</dbReference>
<gene>
    <name evidence="4" type="ORF">CANTADRAFT_43891</name>
</gene>
<dbReference type="InterPro" id="IPR002625">
    <property type="entry name" value="Smr_dom"/>
</dbReference>
<keyword evidence="5" id="KW-1185">Reference proteome</keyword>
<evidence type="ECO:0000256" key="1">
    <source>
        <dbReference type="ARBA" id="ARBA00022786"/>
    </source>
</evidence>
<dbReference type="GeneID" id="30983159"/>
<dbReference type="SUPFAM" id="SSF160443">
    <property type="entry name" value="SMR domain-like"/>
    <property type="match status" value="1"/>
</dbReference>
<dbReference type="GO" id="GO:0043130">
    <property type="term" value="F:ubiquitin binding"/>
    <property type="evidence" value="ECO:0007669"/>
    <property type="project" value="InterPro"/>
</dbReference>
<dbReference type="SMART" id="SM00463">
    <property type="entry name" value="SMR"/>
    <property type="match status" value="1"/>
</dbReference>
<dbReference type="GO" id="GO:0004519">
    <property type="term" value="F:endonuclease activity"/>
    <property type="evidence" value="ECO:0007669"/>
    <property type="project" value="TreeGrafter"/>
</dbReference>
<accession>A0A1E4SPV5</accession>
<dbReference type="OrthoDB" id="4080456at2759"/>
<dbReference type="AlphaFoldDB" id="A0A1E4SPV5"/>
<dbReference type="PROSITE" id="PS51140">
    <property type="entry name" value="CUE"/>
    <property type="match status" value="1"/>
</dbReference>
<dbReference type="Gene3D" id="1.10.8.10">
    <property type="entry name" value="DNA helicase RuvA subunit, C-terminal domain"/>
    <property type="match status" value="1"/>
</dbReference>
<dbReference type="STRING" id="984487.A0A1E4SPV5"/>
<evidence type="ECO:0000313" key="5">
    <source>
        <dbReference type="Proteomes" id="UP000094285"/>
    </source>
</evidence>
<organism evidence="4 5">
    <name type="scientific">Suhomyces tanzawaensis NRRL Y-17324</name>
    <dbReference type="NCBI Taxonomy" id="984487"/>
    <lineage>
        <taxon>Eukaryota</taxon>
        <taxon>Fungi</taxon>
        <taxon>Dikarya</taxon>
        <taxon>Ascomycota</taxon>
        <taxon>Saccharomycotina</taxon>
        <taxon>Pichiomycetes</taxon>
        <taxon>Debaryomycetaceae</taxon>
        <taxon>Suhomyces</taxon>
    </lineage>
</organism>
<dbReference type="PROSITE" id="PS50828">
    <property type="entry name" value="SMR"/>
    <property type="match status" value="1"/>
</dbReference>
<dbReference type="Proteomes" id="UP000094285">
    <property type="component" value="Unassembled WGS sequence"/>
</dbReference>
<dbReference type="Gene3D" id="3.30.1370.110">
    <property type="match status" value="1"/>
</dbReference>
<feature type="domain" description="Smr" evidence="2">
    <location>
        <begin position="406"/>
        <end position="498"/>
    </location>
</feature>
<dbReference type="InterPro" id="IPR009060">
    <property type="entry name" value="UBA-like_sf"/>
</dbReference>
<dbReference type="SUPFAM" id="SSF46934">
    <property type="entry name" value="UBA-like"/>
    <property type="match status" value="1"/>
</dbReference>
<evidence type="ECO:0000259" key="2">
    <source>
        <dbReference type="PROSITE" id="PS50828"/>
    </source>
</evidence>
<dbReference type="Pfam" id="PF02845">
    <property type="entry name" value="CUE"/>
    <property type="match status" value="1"/>
</dbReference>
<evidence type="ECO:0000259" key="3">
    <source>
        <dbReference type="PROSITE" id="PS51140"/>
    </source>
</evidence>
<dbReference type="EMBL" id="KV453909">
    <property type="protein sequence ID" value="ODV81442.1"/>
    <property type="molecule type" value="Genomic_DNA"/>
</dbReference>
<dbReference type="GO" id="GO:0005634">
    <property type="term" value="C:nucleus"/>
    <property type="evidence" value="ECO:0007669"/>
    <property type="project" value="TreeGrafter"/>
</dbReference>
<dbReference type="InterPro" id="IPR036063">
    <property type="entry name" value="Smr_dom_sf"/>
</dbReference>
<dbReference type="CDD" id="cd14279">
    <property type="entry name" value="CUE"/>
    <property type="match status" value="1"/>
</dbReference>
<evidence type="ECO:0000313" key="4">
    <source>
        <dbReference type="EMBL" id="ODV81442.1"/>
    </source>
</evidence>
<sequence>MVNGKTISDILTQKGVPTIIANPNYESPPDTSVNEGSLKNRASTEDNHYNATFFLNDEDYTRFVYDELDEDEDFLDLVDKLADLFPTYRRTELKIRVKLSEDIDVLVEELFLEQETNELVEAVRAEESSIIVEQQKPVYSPAVYQLKDIFPTIDNDTLKFALDEAHGDLQIATDNLLTGTVSSFKPAEPVTGSVWGSIQETASKLSSITEIPLSDATSFLHARNGNFIESLIAVVLTYTRNPLVASTAPREQIPRGGRVQRGGAKIAGRVGNGTPVPVPVPSQSYRFSPQSGEYQELLALLRSNAQFRGIGMRFCEKALVLFNGNPFKVIDICRMVVEYNCEHLTKKKSVPVVPKALVLGVKMAPPENPNLSNQFARFRTKSRVINEPERQTQSERLAGFQRTGEIDLHGLKVTTAILVTQKALISWWSKEISAREYEGNLRRYGSKAVFEGPARIITGRGLHSVGGIPVIKMGIKNYLTKNRYVYEELVGSYVVLGKRN</sequence>
<evidence type="ECO:0008006" key="6">
    <source>
        <dbReference type="Google" id="ProtNLM"/>
    </source>
</evidence>
<proteinExistence type="predicted"/>
<keyword evidence="1" id="KW-0833">Ubl conjugation pathway</keyword>
<dbReference type="PANTHER" id="PTHR46535">
    <property type="entry name" value="NEDD4-BINDING PROTEIN 2"/>
    <property type="match status" value="1"/>
</dbReference>